<evidence type="ECO:0000256" key="1">
    <source>
        <dbReference type="ARBA" id="ARBA00005495"/>
    </source>
</evidence>
<dbReference type="GO" id="GO:0016846">
    <property type="term" value="F:carbon-sulfur lyase activity"/>
    <property type="evidence" value="ECO:0007669"/>
    <property type="project" value="InterPro"/>
</dbReference>
<feature type="domain" description="CENP-V/GFA" evidence="4">
    <location>
        <begin position="10"/>
        <end position="37"/>
    </location>
</feature>
<comment type="caution">
    <text evidence="5">The sequence shown here is derived from an EMBL/GenBank/DDBJ whole genome shotgun (WGS) entry which is preliminary data.</text>
</comment>
<dbReference type="Proteomes" id="UP000287823">
    <property type="component" value="Unassembled WGS sequence"/>
</dbReference>
<evidence type="ECO:0000256" key="2">
    <source>
        <dbReference type="ARBA" id="ARBA00022723"/>
    </source>
</evidence>
<evidence type="ECO:0000313" key="5">
    <source>
        <dbReference type="EMBL" id="RUO29559.1"/>
    </source>
</evidence>
<keyword evidence="3" id="KW-0862">Zinc</keyword>
<dbReference type="AlphaFoldDB" id="A0A432WC58"/>
<accession>A0A432WC58</accession>
<keyword evidence="6" id="KW-1185">Reference proteome</keyword>
<dbReference type="Gene3D" id="3.90.1590.10">
    <property type="entry name" value="glutathione-dependent formaldehyde- activating enzyme (gfa)"/>
    <property type="match status" value="1"/>
</dbReference>
<evidence type="ECO:0000256" key="3">
    <source>
        <dbReference type="ARBA" id="ARBA00022833"/>
    </source>
</evidence>
<dbReference type="Pfam" id="PF04828">
    <property type="entry name" value="GFA"/>
    <property type="match status" value="1"/>
</dbReference>
<name>A0A432WC58_9GAMM</name>
<dbReference type="InterPro" id="IPR011057">
    <property type="entry name" value="Mss4-like_sf"/>
</dbReference>
<keyword evidence="2" id="KW-0479">Metal-binding</keyword>
<dbReference type="GO" id="GO:0046872">
    <property type="term" value="F:metal ion binding"/>
    <property type="evidence" value="ECO:0007669"/>
    <property type="project" value="UniProtKB-KW"/>
</dbReference>
<sequence>MPNTDHTIVQCACGSVEIEVAGVPILGAACYCDDCQEGARQLEALPGASPIMGPDGGTDLLLFRKDRVQCSKGIALLRDYRINDDSPTRRVVATCCNSAMFVDFQKGHWFSFFRARFGSDAPPIQVRIQTKYRPDNSSVVSKVPEFKSYPLKFIAKLMAARLGMLLGR</sequence>
<reference evidence="5 6" key="1">
    <citation type="journal article" date="2011" name="Front. Microbiol.">
        <title>Genomic signatures of strain selection and enhancement in Bacillus atrophaeus var. globigii, a historical biowarfare simulant.</title>
        <authorList>
            <person name="Gibbons H.S."/>
            <person name="Broomall S.M."/>
            <person name="McNew L.A."/>
            <person name="Daligault H."/>
            <person name="Chapman C."/>
            <person name="Bruce D."/>
            <person name="Karavis M."/>
            <person name="Krepps M."/>
            <person name="McGregor P.A."/>
            <person name="Hong C."/>
            <person name="Park K.H."/>
            <person name="Akmal A."/>
            <person name="Feldman A."/>
            <person name="Lin J.S."/>
            <person name="Chang W.E."/>
            <person name="Higgs B.W."/>
            <person name="Demirev P."/>
            <person name="Lindquist J."/>
            <person name="Liem A."/>
            <person name="Fochler E."/>
            <person name="Read T.D."/>
            <person name="Tapia R."/>
            <person name="Johnson S."/>
            <person name="Bishop-Lilly K.A."/>
            <person name="Detter C."/>
            <person name="Han C."/>
            <person name="Sozhamannan S."/>
            <person name="Rosenzweig C.N."/>
            <person name="Skowronski E.W."/>
        </authorList>
    </citation>
    <scope>NUCLEOTIDE SEQUENCE [LARGE SCALE GENOMIC DNA]</scope>
    <source>
        <strain evidence="5 6">Y4G10-17</strain>
    </source>
</reference>
<comment type="similarity">
    <text evidence="1">Belongs to the Gfa family.</text>
</comment>
<dbReference type="SUPFAM" id="SSF51316">
    <property type="entry name" value="Mss4-like"/>
    <property type="match status" value="1"/>
</dbReference>
<dbReference type="InterPro" id="IPR006913">
    <property type="entry name" value="CENP-V/GFA"/>
</dbReference>
<evidence type="ECO:0000313" key="6">
    <source>
        <dbReference type="Proteomes" id="UP000287823"/>
    </source>
</evidence>
<proteinExistence type="inferred from homology"/>
<organism evidence="5 6">
    <name type="scientific">Aliidiomarina soli</name>
    <dbReference type="NCBI Taxonomy" id="1928574"/>
    <lineage>
        <taxon>Bacteria</taxon>
        <taxon>Pseudomonadati</taxon>
        <taxon>Pseudomonadota</taxon>
        <taxon>Gammaproteobacteria</taxon>
        <taxon>Alteromonadales</taxon>
        <taxon>Idiomarinaceae</taxon>
        <taxon>Aliidiomarina</taxon>
    </lineage>
</organism>
<dbReference type="EMBL" id="PIPO01000007">
    <property type="protein sequence ID" value="RUO29559.1"/>
    <property type="molecule type" value="Genomic_DNA"/>
</dbReference>
<protein>
    <recommendedName>
        <fullName evidence="4">CENP-V/GFA domain-containing protein</fullName>
    </recommendedName>
</protein>
<evidence type="ECO:0000259" key="4">
    <source>
        <dbReference type="Pfam" id="PF04828"/>
    </source>
</evidence>
<gene>
    <name evidence="5" type="ORF">CWE14_13945</name>
</gene>